<protein>
    <submittedName>
        <fullName evidence="1">ABC transporter substrate-binding protein</fullName>
    </submittedName>
</protein>
<dbReference type="PATRIC" id="fig|38300.4.peg.1156"/>
<dbReference type="InterPro" id="IPR052336">
    <property type="entry name" value="MlaD_Phospholipid_Transporter"/>
</dbReference>
<dbReference type="InterPro" id="IPR003399">
    <property type="entry name" value="Mce/MlaD"/>
</dbReference>
<dbReference type="OrthoDB" id="4516955at2"/>
<dbReference type="KEGG" id="spri:SPRI_1076"/>
<dbReference type="Pfam" id="PF02470">
    <property type="entry name" value="MlaD"/>
    <property type="match status" value="1"/>
</dbReference>
<dbReference type="PANTHER" id="PTHR33371:SF4">
    <property type="entry name" value="INTERMEMBRANE PHOSPHOLIPID TRANSPORT SYSTEM BINDING PROTEIN MLAD"/>
    <property type="match status" value="1"/>
</dbReference>
<dbReference type="OMA" id="LPFGIMS"/>
<gene>
    <name evidence="1" type="ORF">SPRI_1076</name>
</gene>
<reference evidence="1 2" key="1">
    <citation type="submission" date="2015-08" db="EMBL/GenBank/DDBJ databases">
        <title>Genome sequence of the pristinamycin over-producing bacterium Streptomyces pristinaespiralis HCCB10218.</title>
        <authorList>
            <person name="Tian J."/>
            <person name="Yang J."/>
            <person name="Li L."/>
            <person name="Ruan L."/>
            <person name="Wei W."/>
            <person name="Zheng G."/>
            <person name="Wei Z."/>
            <person name="Yang S."/>
            <person name="Ge M."/>
            <person name="Jiang W."/>
            <person name="Lu Y."/>
        </authorList>
    </citation>
    <scope>NUCLEOTIDE SEQUENCE [LARGE SCALE GENOMIC DNA]</scope>
    <source>
        <strain evidence="1 2">HCCB 10218</strain>
    </source>
</reference>
<sequence>MNLKRIVGIGAGLAVVAVAGTSGAMALKESGTTRITAYFERATGVYEGSDLRVLGVKVGTVDTVRPEGDKVRVTLLLDEDVDVPKDAHAVVVAPSVVADRYIQLAPAYTGGERIKDGAVLPAERNAMPLEVDQLYASITELSTALGPEGAGADGALAGLLDTGAANLEGNGKAIGDSIEQFGKAAKTLDGSSGDLFATLSYLQSFTAMLKKNDGNVAKAEKQLASVTGFLAEDKENLGAALKELGTALGQVKGFIQDNRGSLKKNVDALVPLTRTLVDQRASLAEAMDTAPLAAGNALSAYDPVNRTLNGRADINELSYGPEITVPPDTVSTAGLVPVDGSRRKALPVLPLPPVGTVYGTPENRKGESR</sequence>
<organism evidence="1">
    <name type="scientific">Streptomyces pristinaespiralis</name>
    <dbReference type="NCBI Taxonomy" id="38300"/>
    <lineage>
        <taxon>Bacteria</taxon>
        <taxon>Bacillati</taxon>
        <taxon>Actinomycetota</taxon>
        <taxon>Actinomycetes</taxon>
        <taxon>Kitasatosporales</taxon>
        <taxon>Streptomycetaceae</taxon>
        <taxon>Streptomyces</taxon>
    </lineage>
</organism>
<name>A0A0M4DNK2_STRPR</name>
<dbReference type="InterPro" id="IPR024516">
    <property type="entry name" value="Mce_C"/>
</dbReference>
<dbReference type="InterPro" id="IPR005693">
    <property type="entry name" value="Mce"/>
</dbReference>
<dbReference type="PANTHER" id="PTHR33371">
    <property type="entry name" value="INTERMEMBRANE PHOSPHOLIPID TRANSPORT SYSTEM BINDING PROTEIN MLAD-RELATED"/>
    <property type="match status" value="1"/>
</dbReference>
<evidence type="ECO:0000313" key="1">
    <source>
        <dbReference type="EMBL" id="ALC19382.1"/>
    </source>
</evidence>
<dbReference type="NCBIfam" id="TIGR00996">
    <property type="entry name" value="Mtu_fam_mce"/>
    <property type="match status" value="1"/>
</dbReference>
<dbReference type="GO" id="GO:0005576">
    <property type="term" value="C:extracellular region"/>
    <property type="evidence" value="ECO:0007669"/>
    <property type="project" value="TreeGrafter"/>
</dbReference>
<evidence type="ECO:0000313" key="2">
    <source>
        <dbReference type="Proteomes" id="UP000060513"/>
    </source>
</evidence>
<accession>A0A0M4DNK2</accession>
<dbReference type="GeneID" id="97237849"/>
<dbReference type="STRING" id="38300.SPRI_1076"/>
<dbReference type="RefSeq" id="WP_005309123.1">
    <property type="nucleotide sequence ID" value="NZ_CP011340.1"/>
</dbReference>
<dbReference type="Pfam" id="PF11887">
    <property type="entry name" value="Mce4_CUP1"/>
    <property type="match status" value="1"/>
</dbReference>
<dbReference type="Proteomes" id="UP000060513">
    <property type="component" value="Chromosome"/>
</dbReference>
<dbReference type="AlphaFoldDB" id="A0A0M4DNK2"/>
<dbReference type="EMBL" id="CP011340">
    <property type="protein sequence ID" value="ALC19382.1"/>
    <property type="molecule type" value="Genomic_DNA"/>
</dbReference>
<proteinExistence type="predicted"/>